<evidence type="ECO:0000313" key="2">
    <source>
        <dbReference type="EMBL" id="GAA3530279.1"/>
    </source>
</evidence>
<dbReference type="Proteomes" id="UP001500795">
    <property type="component" value="Unassembled WGS sequence"/>
</dbReference>
<sequence>MKTGVTAVKLAIGAFIIPYVFVYNPILVMVDVNLPELAMALAFALLGMMAISSALIGYFIRPSSLLERAMLLAAGLTMVMPGMISSGSGLALIAVSYLLQRQRPALTAAA</sequence>
<organism evidence="2 3">
    <name type="scientific">Zobellella aerophila</name>
    <dbReference type="NCBI Taxonomy" id="870480"/>
    <lineage>
        <taxon>Bacteria</taxon>
        <taxon>Pseudomonadati</taxon>
        <taxon>Pseudomonadota</taxon>
        <taxon>Gammaproteobacteria</taxon>
        <taxon>Aeromonadales</taxon>
        <taxon>Aeromonadaceae</taxon>
        <taxon>Zobellella</taxon>
    </lineage>
</organism>
<dbReference type="EMBL" id="BAABCX010000001">
    <property type="protein sequence ID" value="GAA3530279.1"/>
    <property type="molecule type" value="Genomic_DNA"/>
</dbReference>
<keyword evidence="3" id="KW-1185">Reference proteome</keyword>
<evidence type="ECO:0000256" key="1">
    <source>
        <dbReference type="SAM" id="Phobius"/>
    </source>
</evidence>
<gene>
    <name evidence="2" type="ORF">GCM10022394_06960</name>
</gene>
<dbReference type="RefSeq" id="WP_344954775.1">
    <property type="nucleotide sequence ID" value="NZ_BAABCX010000001.1"/>
</dbReference>
<feature type="transmembrane region" description="Helical" evidence="1">
    <location>
        <begin position="38"/>
        <end position="60"/>
    </location>
</feature>
<feature type="transmembrane region" description="Helical" evidence="1">
    <location>
        <begin position="72"/>
        <end position="99"/>
    </location>
</feature>
<keyword evidence="1" id="KW-1133">Transmembrane helix</keyword>
<keyword evidence="1" id="KW-0812">Transmembrane</keyword>
<dbReference type="InterPro" id="IPR021814">
    <property type="entry name" value="DUF3394"/>
</dbReference>
<dbReference type="PANTHER" id="PTHR43849:SF2">
    <property type="entry name" value="BLL3936 PROTEIN"/>
    <property type="match status" value="1"/>
</dbReference>
<keyword evidence="1" id="KW-0472">Membrane</keyword>
<reference evidence="3" key="1">
    <citation type="journal article" date="2019" name="Int. J. Syst. Evol. Microbiol.">
        <title>The Global Catalogue of Microorganisms (GCM) 10K type strain sequencing project: providing services to taxonomists for standard genome sequencing and annotation.</title>
        <authorList>
            <consortium name="The Broad Institute Genomics Platform"/>
            <consortium name="The Broad Institute Genome Sequencing Center for Infectious Disease"/>
            <person name="Wu L."/>
            <person name="Ma J."/>
        </authorList>
    </citation>
    <scope>NUCLEOTIDE SEQUENCE [LARGE SCALE GENOMIC DNA]</scope>
    <source>
        <strain evidence="3">JCM 17110</strain>
    </source>
</reference>
<name>A0ABP6V830_9GAMM</name>
<dbReference type="Pfam" id="PF11874">
    <property type="entry name" value="DUF3394"/>
    <property type="match status" value="1"/>
</dbReference>
<dbReference type="PANTHER" id="PTHR43849">
    <property type="entry name" value="BLL3936 PROTEIN"/>
    <property type="match status" value="1"/>
</dbReference>
<protein>
    <submittedName>
        <fullName evidence="2">Uncharacterized protein</fullName>
    </submittedName>
</protein>
<comment type="caution">
    <text evidence="2">The sequence shown here is derived from an EMBL/GenBank/DDBJ whole genome shotgun (WGS) entry which is preliminary data.</text>
</comment>
<feature type="transmembrane region" description="Helical" evidence="1">
    <location>
        <begin position="7"/>
        <end position="26"/>
    </location>
</feature>
<evidence type="ECO:0000313" key="3">
    <source>
        <dbReference type="Proteomes" id="UP001500795"/>
    </source>
</evidence>
<proteinExistence type="predicted"/>
<accession>A0ABP6V830</accession>